<keyword evidence="3" id="KW-1185">Reference proteome</keyword>
<organism evidence="2 3">
    <name type="scientific">Paraburkholderia steynii</name>
    <dbReference type="NCBI Taxonomy" id="1245441"/>
    <lineage>
        <taxon>Bacteria</taxon>
        <taxon>Pseudomonadati</taxon>
        <taxon>Pseudomonadota</taxon>
        <taxon>Betaproteobacteria</taxon>
        <taxon>Burkholderiales</taxon>
        <taxon>Burkholderiaceae</taxon>
        <taxon>Paraburkholderia</taxon>
    </lineage>
</organism>
<name>A0A4R0WYQ7_9BURK</name>
<dbReference type="InterPro" id="IPR001173">
    <property type="entry name" value="Glyco_trans_2-like"/>
</dbReference>
<accession>A0A4R0WYQ7</accession>
<dbReference type="Gene3D" id="3.90.550.10">
    <property type="entry name" value="Spore Coat Polysaccharide Biosynthesis Protein SpsA, Chain A"/>
    <property type="match status" value="1"/>
</dbReference>
<protein>
    <recommendedName>
        <fullName evidence="1">Glycosyltransferase 2-like domain-containing protein</fullName>
    </recommendedName>
</protein>
<comment type="caution">
    <text evidence="2">The sequence shown here is derived from an EMBL/GenBank/DDBJ whole genome shotgun (WGS) entry which is preliminary data.</text>
</comment>
<feature type="domain" description="Glycosyltransferase 2-like" evidence="1">
    <location>
        <begin position="8"/>
        <end position="115"/>
    </location>
</feature>
<dbReference type="Pfam" id="PF00535">
    <property type="entry name" value="Glycos_transf_2"/>
    <property type="match status" value="1"/>
</dbReference>
<evidence type="ECO:0000313" key="3">
    <source>
        <dbReference type="Proteomes" id="UP000294200"/>
    </source>
</evidence>
<sequence length="183" mass="20695">MFDVTATIVFHREYAYVLPALASMRDVVDRARQAGIKIETRAILDRPDDRTLSLVKSRGEWLDGIEQVDFGDLGLTRNAGARLAKGEYLAFLDGDDLWGADWIKLAHQAAVAAEDSSATVWHPEMLYYFHESDFDRHSMTSIPHPAARSFHFFHGSSEESAFDSRLLFINNVLVCERIRASFS</sequence>
<dbReference type="EMBL" id="MWML01000712">
    <property type="protein sequence ID" value="TCG02823.1"/>
    <property type="molecule type" value="Genomic_DNA"/>
</dbReference>
<dbReference type="InterPro" id="IPR029044">
    <property type="entry name" value="Nucleotide-diphossugar_trans"/>
</dbReference>
<feature type="non-terminal residue" evidence="2">
    <location>
        <position position="183"/>
    </location>
</feature>
<evidence type="ECO:0000259" key="1">
    <source>
        <dbReference type="Pfam" id="PF00535"/>
    </source>
</evidence>
<dbReference type="Proteomes" id="UP000294200">
    <property type="component" value="Unassembled WGS sequence"/>
</dbReference>
<reference evidence="2 3" key="1">
    <citation type="submission" date="2017-02" db="EMBL/GenBank/DDBJ databases">
        <title>Paraburkholderia sophoroidis sp. nov. and Paraburkholderia steynii sp. nov. rhizobial symbionts of the fynbos legume Hypocalyptus sophoroides.</title>
        <authorList>
            <person name="Steenkamp E.T."/>
            <person name="Beukes C.W."/>
            <person name="Van Zyl E."/>
            <person name="Avontuur J."/>
            <person name="Chan W.Y."/>
            <person name="Hassen A."/>
            <person name="Palmer M."/>
            <person name="Mthombeni L."/>
            <person name="Phalane F."/>
            <person name="Sereme K."/>
            <person name="Venter S.N."/>
        </authorList>
    </citation>
    <scope>NUCLEOTIDE SEQUENCE [LARGE SCALE GENOMIC DNA]</scope>
    <source>
        <strain evidence="2 3">HC1.1ba</strain>
    </source>
</reference>
<dbReference type="SUPFAM" id="SSF53448">
    <property type="entry name" value="Nucleotide-diphospho-sugar transferases"/>
    <property type="match status" value="1"/>
</dbReference>
<dbReference type="AlphaFoldDB" id="A0A4R0WYQ7"/>
<evidence type="ECO:0000313" key="2">
    <source>
        <dbReference type="EMBL" id="TCG02823.1"/>
    </source>
</evidence>
<gene>
    <name evidence="2" type="ORF">BZM27_52985</name>
</gene>
<proteinExistence type="predicted"/>
<dbReference type="CDD" id="cd00761">
    <property type="entry name" value="Glyco_tranf_GTA_type"/>
    <property type="match status" value="1"/>
</dbReference>